<evidence type="ECO:0000256" key="1">
    <source>
        <dbReference type="ARBA" id="ARBA00004141"/>
    </source>
</evidence>
<evidence type="ECO:0000313" key="8">
    <source>
        <dbReference type="Proteomes" id="UP000321595"/>
    </source>
</evidence>
<feature type="transmembrane region" description="Helical" evidence="6">
    <location>
        <begin position="93"/>
        <end position="111"/>
    </location>
</feature>
<dbReference type="GO" id="GO:0016020">
    <property type="term" value="C:membrane"/>
    <property type="evidence" value="ECO:0007669"/>
    <property type="project" value="UniProtKB-SubCell"/>
</dbReference>
<keyword evidence="4 6" id="KW-0472">Membrane</keyword>
<sequence length="230" mass="26257">MTDQSSFGVRVQESRRVKFFKDPASAWTHFAGFWAAMVGLLFLIIQAPPESAKLASFVFYGICLAVLFLASSCYHFFDIGERGNHMLRRVDHAAIYWLIVGTYVPPVVHLLEGTLRTNMLILLFVVGTLGSLYKLIWFKAPVWLDVMVYVGLGWMIFIPENLLSSMDTYTFTWMLIGGLFYTVGAVVFATEWPDPWPKKFGHHDIWHLFVLAGAACHFYFVYLFLPVPIP</sequence>
<comment type="subcellular location">
    <subcellularLocation>
        <location evidence="1">Membrane</location>
        <topology evidence="1">Multi-pass membrane protein</topology>
    </subcellularLocation>
</comment>
<evidence type="ECO:0000256" key="3">
    <source>
        <dbReference type="ARBA" id="ARBA00022989"/>
    </source>
</evidence>
<organism evidence="7 8">
    <name type="scientific">Microvenator marinus</name>
    <dbReference type="NCBI Taxonomy" id="2600177"/>
    <lineage>
        <taxon>Bacteria</taxon>
        <taxon>Deltaproteobacteria</taxon>
        <taxon>Bradymonadales</taxon>
        <taxon>Microvenatoraceae</taxon>
        <taxon>Microvenator</taxon>
    </lineage>
</organism>
<evidence type="ECO:0000256" key="4">
    <source>
        <dbReference type="ARBA" id="ARBA00023136"/>
    </source>
</evidence>
<dbReference type="OrthoDB" id="9813689at2"/>
<dbReference type="Proteomes" id="UP000321595">
    <property type="component" value="Chromosome"/>
</dbReference>
<evidence type="ECO:0000256" key="2">
    <source>
        <dbReference type="ARBA" id="ARBA00022692"/>
    </source>
</evidence>
<accession>A0A5B8XWA3</accession>
<feature type="transmembrane region" description="Helical" evidence="6">
    <location>
        <begin position="205"/>
        <end position="225"/>
    </location>
</feature>
<dbReference type="GO" id="GO:0046872">
    <property type="term" value="F:metal ion binding"/>
    <property type="evidence" value="ECO:0007669"/>
    <property type="project" value="UniProtKB-KW"/>
</dbReference>
<evidence type="ECO:0000256" key="6">
    <source>
        <dbReference type="SAM" id="Phobius"/>
    </source>
</evidence>
<gene>
    <name evidence="7" type="ORF">FRD01_20060</name>
</gene>
<dbReference type="EMBL" id="CP042467">
    <property type="protein sequence ID" value="QED29487.1"/>
    <property type="molecule type" value="Genomic_DNA"/>
</dbReference>
<evidence type="ECO:0000256" key="5">
    <source>
        <dbReference type="PIRSR" id="PIRSR604254-1"/>
    </source>
</evidence>
<evidence type="ECO:0000313" key="7">
    <source>
        <dbReference type="EMBL" id="QED29487.1"/>
    </source>
</evidence>
<keyword evidence="5" id="KW-0479">Metal-binding</keyword>
<feature type="transmembrane region" description="Helical" evidence="6">
    <location>
        <begin position="142"/>
        <end position="159"/>
    </location>
</feature>
<feature type="transmembrane region" description="Helical" evidence="6">
    <location>
        <begin position="57"/>
        <end position="77"/>
    </location>
</feature>
<keyword evidence="3 6" id="KW-1133">Transmembrane helix</keyword>
<dbReference type="PANTHER" id="PTHR20855">
    <property type="entry name" value="ADIPOR/PROGESTIN RECEPTOR-RELATED"/>
    <property type="match status" value="1"/>
</dbReference>
<dbReference type="AlphaFoldDB" id="A0A5B8XWA3"/>
<keyword evidence="5" id="KW-0862">Zinc</keyword>
<feature type="binding site" evidence="5">
    <location>
        <position position="203"/>
    </location>
    <ligand>
        <name>Zn(2+)</name>
        <dbReference type="ChEBI" id="CHEBI:29105"/>
    </ligand>
</feature>
<feature type="binding site" evidence="5">
    <location>
        <position position="207"/>
    </location>
    <ligand>
        <name>Zn(2+)</name>
        <dbReference type="ChEBI" id="CHEBI:29105"/>
    </ligand>
</feature>
<dbReference type="PANTHER" id="PTHR20855:SF3">
    <property type="entry name" value="LD03007P"/>
    <property type="match status" value="1"/>
</dbReference>
<dbReference type="Pfam" id="PF03006">
    <property type="entry name" value="HlyIII"/>
    <property type="match status" value="1"/>
</dbReference>
<keyword evidence="2 6" id="KW-0812">Transmembrane</keyword>
<dbReference type="InterPro" id="IPR004254">
    <property type="entry name" value="AdipoR/HlyIII-related"/>
</dbReference>
<reference evidence="7 8" key="1">
    <citation type="submission" date="2019-08" db="EMBL/GenBank/DDBJ databases">
        <authorList>
            <person name="Liang Q."/>
        </authorList>
    </citation>
    <scope>NUCLEOTIDE SEQUENCE [LARGE SCALE GENOMIC DNA]</scope>
    <source>
        <strain evidence="7 8">V1718</strain>
    </source>
</reference>
<feature type="binding site" evidence="5">
    <location>
        <position position="75"/>
    </location>
    <ligand>
        <name>Zn(2+)</name>
        <dbReference type="ChEBI" id="CHEBI:29105"/>
    </ligand>
</feature>
<feature type="transmembrane region" description="Helical" evidence="6">
    <location>
        <begin position="171"/>
        <end position="190"/>
    </location>
</feature>
<proteinExistence type="predicted"/>
<protein>
    <submittedName>
        <fullName evidence="7">Hemolysin III family protein</fullName>
    </submittedName>
</protein>
<keyword evidence="8" id="KW-1185">Reference proteome</keyword>
<feature type="transmembrane region" description="Helical" evidence="6">
    <location>
        <begin position="118"/>
        <end position="136"/>
    </location>
</feature>
<feature type="transmembrane region" description="Helical" evidence="6">
    <location>
        <begin position="26"/>
        <end position="45"/>
    </location>
</feature>
<dbReference type="KEGG" id="bbae:FRD01_20060"/>
<name>A0A5B8XWA3_9DELT</name>